<proteinExistence type="predicted"/>
<dbReference type="Pfam" id="PF02178">
    <property type="entry name" value="AT_hook"/>
    <property type="match status" value="2"/>
</dbReference>
<protein>
    <submittedName>
        <fullName evidence="2">Putative AT hook, DNA-binding protein</fullName>
    </submittedName>
</protein>
<keyword evidence="2" id="KW-0238">DNA-binding</keyword>
<sequence length="219" mass="24232">MDPHETTNSPHPHHDQLENVILVEPNPFTNTTQTTIMEPNTAQLSPIIMNANLSPNYEPIVNNIVPSSLNPSISVSSDTESIKRKRGRPRKHFPIGNIASSLGSDPGPTLASIATSPSSSTCKKSTSGKGRGRPRGSFKKKHLVETHGVTESCFSPHVIFVNQGEVCNGTYNSNINMLYITLSFTFFSKKNGYFINYNVNVYFDNVKKVVVYRIFENVC</sequence>
<organism evidence="2 3">
    <name type="scientific">Medicago truncatula</name>
    <name type="common">Barrel medic</name>
    <name type="synonym">Medicago tribuloides</name>
    <dbReference type="NCBI Taxonomy" id="3880"/>
    <lineage>
        <taxon>Eukaryota</taxon>
        <taxon>Viridiplantae</taxon>
        <taxon>Streptophyta</taxon>
        <taxon>Embryophyta</taxon>
        <taxon>Tracheophyta</taxon>
        <taxon>Spermatophyta</taxon>
        <taxon>Magnoliopsida</taxon>
        <taxon>eudicotyledons</taxon>
        <taxon>Gunneridae</taxon>
        <taxon>Pentapetalae</taxon>
        <taxon>rosids</taxon>
        <taxon>fabids</taxon>
        <taxon>Fabales</taxon>
        <taxon>Fabaceae</taxon>
        <taxon>Papilionoideae</taxon>
        <taxon>50 kb inversion clade</taxon>
        <taxon>NPAAA clade</taxon>
        <taxon>Hologalegina</taxon>
        <taxon>IRL clade</taxon>
        <taxon>Trifolieae</taxon>
        <taxon>Medicago</taxon>
    </lineage>
</organism>
<accession>A0A396HN60</accession>
<evidence type="ECO:0000256" key="1">
    <source>
        <dbReference type="SAM" id="MobiDB-lite"/>
    </source>
</evidence>
<dbReference type="InterPro" id="IPR017956">
    <property type="entry name" value="AT_hook_DNA-bd_motif"/>
</dbReference>
<comment type="caution">
    <text evidence="2">The sequence shown here is derived from an EMBL/GenBank/DDBJ whole genome shotgun (WGS) entry which is preliminary data.</text>
</comment>
<feature type="compositionally biased region" description="Basic residues" evidence="1">
    <location>
        <begin position="83"/>
        <end position="93"/>
    </location>
</feature>
<dbReference type="EMBL" id="PSQE01000005">
    <property type="protein sequence ID" value="RHN53873.1"/>
    <property type="molecule type" value="Genomic_DNA"/>
</dbReference>
<feature type="region of interest" description="Disordered" evidence="1">
    <location>
        <begin position="71"/>
        <end position="138"/>
    </location>
</feature>
<feature type="compositionally biased region" description="Low complexity" evidence="1">
    <location>
        <begin position="115"/>
        <end position="128"/>
    </location>
</feature>
<evidence type="ECO:0000313" key="3">
    <source>
        <dbReference type="Proteomes" id="UP000265566"/>
    </source>
</evidence>
<gene>
    <name evidence="2" type="ORF">MtrunA17_Chr5g0400601</name>
</gene>
<evidence type="ECO:0000313" key="2">
    <source>
        <dbReference type="EMBL" id="RHN53873.1"/>
    </source>
</evidence>
<reference evidence="3" key="1">
    <citation type="journal article" date="2018" name="Nat. Plants">
        <title>Whole-genome landscape of Medicago truncatula symbiotic genes.</title>
        <authorList>
            <person name="Pecrix Y."/>
            <person name="Staton S.E."/>
            <person name="Sallet E."/>
            <person name="Lelandais-Briere C."/>
            <person name="Moreau S."/>
            <person name="Carrere S."/>
            <person name="Blein T."/>
            <person name="Jardinaud M.F."/>
            <person name="Latrasse D."/>
            <person name="Zouine M."/>
            <person name="Zahm M."/>
            <person name="Kreplak J."/>
            <person name="Mayjonade B."/>
            <person name="Satge C."/>
            <person name="Perez M."/>
            <person name="Cauet S."/>
            <person name="Marande W."/>
            <person name="Chantry-Darmon C."/>
            <person name="Lopez-Roques C."/>
            <person name="Bouchez O."/>
            <person name="Berard A."/>
            <person name="Debelle F."/>
            <person name="Munos S."/>
            <person name="Bendahmane A."/>
            <person name="Berges H."/>
            <person name="Niebel A."/>
            <person name="Buitink J."/>
            <person name="Frugier F."/>
            <person name="Benhamed M."/>
            <person name="Crespi M."/>
            <person name="Gouzy J."/>
            <person name="Gamas P."/>
        </authorList>
    </citation>
    <scope>NUCLEOTIDE SEQUENCE [LARGE SCALE GENOMIC DNA]</scope>
    <source>
        <strain evidence="3">cv. Jemalong A17</strain>
    </source>
</reference>
<dbReference type="Gramene" id="rna28833">
    <property type="protein sequence ID" value="RHN53873.1"/>
    <property type="gene ID" value="gene28833"/>
</dbReference>
<dbReference type="GO" id="GO:0003677">
    <property type="term" value="F:DNA binding"/>
    <property type="evidence" value="ECO:0007669"/>
    <property type="project" value="UniProtKB-KW"/>
</dbReference>
<dbReference type="Proteomes" id="UP000265566">
    <property type="component" value="Chromosome 5"/>
</dbReference>
<name>A0A396HN60_MEDTR</name>
<dbReference type="SMART" id="SM00384">
    <property type="entry name" value="AT_hook"/>
    <property type="match status" value="2"/>
</dbReference>
<dbReference type="AlphaFoldDB" id="A0A396HN60"/>